<dbReference type="PANTHER" id="PTHR41394:SF5">
    <property type="entry name" value="SLC41A_MGTE INTEGRAL MEMBRANE DOMAIN-CONTAINING PROTEIN"/>
    <property type="match status" value="1"/>
</dbReference>
<proteinExistence type="inferred from homology"/>
<keyword evidence="11" id="KW-1185">Reference proteome</keyword>
<evidence type="ECO:0000256" key="6">
    <source>
        <dbReference type="ARBA" id="ARBA00022989"/>
    </source>
</evidence>
<feature type="transmembrane region" description="Helical" evidence="8">
    <location>
        <begin position="160"/>
        <end position="181"/>
    </location>
</feature>
<dbReference type="InterPro" id="IPR006667">
    <property type="entry name" value="SLC41_membr_dom"/>
</dbReference>
<dbReference type="Pfam" id="PF01769">
    <property type="entry name" value="MgtE"/>
    <property type="match status" value="1"/>
</dbReference>
<dbReference type="RefSeq" id="WP_126464734.1">
    <property type="nucleotide sequence ID" value="NZ_LR134523.1"/>
</dbReference>
<feature type="transmembrane region" description="Helical" evidence="8">
    <location>
        <begin position="86"/>
        <end position="106"/>
    </location>
</feature>
<evidence type="ECO:0000256" key="1">
    <source>
        <dbReference type="ARBA" id="ARBA00004141"/>
    </source>
</evidence>
<feature type="transmembrane region" description="Helical" evidence="8">
    <location>
        <begin position="187"/>
        <end position="209"/>
    </location>
</feature>
<feature type="transmembrane region" description="Helical" evidence="8">
    <location>
        <begin position="118"/>
        <end position="139"/>
    </location>
</feature>
<evidence type="ECO:0000259" key="9">
    <source>
        <dbReference type="Pfam" id="PF01769"/>
    </source>
</evidence>
<dbReference type="Proteomes" id="UP000269544">
    <property type="component" value="Chromosome"/>
</dbReference>
<evidence type="ECO:0000256" key="2">
    <source>
        <dbReference type="ARBA" id="ARBA00009749"/>
    </source>
</evidence>
<dbReference type="AlphaFoldDB" id="A0A3S4Z321"/>
<keyword evidence="4 8" id="KW-0812">Transmembrane</keyword>
<reference evidence="10 11" key="1">
    <citation type="submission" date="2018-12" db="EMBL/GenBank/DDBJ databases">
        <authorList>
            <consortium name="Pathogen Informatics"/>
        </authorList>
    </citation>
    <scope>NUCLEOTIDE SEQUENCE [LARGE SCALE GENOMIC DNA]</scope>
    <source>
        <strain evidence="10 11">NCTC13079</strain>
    </source>
</reference>
<dbReference type="Gene3D" id="1.10.357.20">
    <property type="entry name" value="SLC41 divalent cation transporters, integral membrane domain"/>
    <property type="match status" value="1"/>
</dbReference>
<keyword evidence="7 8" id="KW-0472">Membrane</keyword>
<dbReference type="KEGG" id="piv:NCTC13079_00266"/>
<dbReference type="GO" id="GO:0008324">
    <property type="term" value="F:monoatomic cation transmembrane transporter activity"/>
    <property type="evidence" value="ECO:0007669"/>
    <property type="project" value="InterPro"/>
</dbReference>
<comment type="subcellular location">
    <subcellularLocation>
        <location evidence="1">Membrane</location>
        <topology evidence="1">Multi-pass membrane protein</topology>
    </subcellularLocation>
</comment>
<dbReference type="InterPro" id="IPR038076">
    <property type="entry name" value="MgtE_N_sf"/>
</dbReference>
<dbReference type="GO" id="GO:0016020">
    <property type="term" value="C:membrane"/>
    <property type="evidence" value="ECO:0007669"/>
    <property type="project" value="UniProtKB-SubCell"/>
</dbReference>
<keyword evidence="6 8" id="KW-1133">Transmembrane helix</keyword>
<evidence type="ECO:0000256" key="5">
    <source>
        <dbReference type="ARBA" id="ARBA00022842"/>
    </source>
</evidence>
<keyword evidence="3" id="KW-0813">Transport</keyword>
<dbReference type="Gene3D" id="1.25.60.10">
    <property type="entry name" value="MgtE N-terminal domain-like"/>
    <property type="match status" value="1"/>
</dbReference>
<evidence type="ECO:0000256" key="3">
    <source>
        <dbReference type="ARBA" id="ARBA00022448"/>
    </source>
</evidence>
<dbReference type="EMBL" id="LR134523">
    <property type="protein sequence ID" value="VEJ34674.1"/>
    <property type="molecule type" value="Genomic_DNA"/>
</dbReference>
<accession>A0A3S4Z321</accession>
<keyword evidence="5" id="KW-0460">Magnesium</keyword>
<feature type="transmembrane region" description="Helical" evidence="8">
    <location>
        <begin position="221"/>
        <end position="248"/>
    </location>
</feature>
<evidence type="ECO:0000256" key="7">
    <source>
        <dbReference type="ARBA" id="ARBA00023136"/>
    </source>
</evidence>
<name>A0A3S4Z321_9FIRM</name>
<dbReference type="PANTHER" id="PTHR41394">
    <property type="entry name" value="MAGNESIUM TRANSPORTER MGTE"/>
    <property type="match status" value="1"/>
</dbReference>
<evidence type="ECO:0000313" key="11">
    <source>
        <dbReference type="Proteomes" id="UP000269544"/>
    </source>
</evidence>
<gene>
    <name evidence="10" type="primary">mgtE</name>
    <name evidence="10" type="ORF">NCTC13079_00266</name>
</gene>
<organism evidence="10 11">
    <name type="scientific">Aedoeadaptatus ivorii</name>
    <dbReference type="NCBI Taxonomy" id="54006"/>
    <lineage>
        <taxon>Bacteria</taxon>
        <taxon>Bacillati</taxon>
        <taxon>Bacillota</taxon>
        <taxon>Tissierellia</taxon>
        <taxon>Tissierellales</taxon>
        <taxon>Peptoniphilaceae</taxon>
        <taxon>Aedoeadaptatus</taxon>
    </lineage>
</organism>
<evidence type="ECO:0000256" key="4">
    <source>
        <dbReference type="ARBA" id="ARBA00022692"/>
    </source>
</evidence>
<feature type="domain" description="SLC41A/MgtE integral membrane" evidence="9">
    <location>
        <begin position="120"/>
        <end position="243"/>
    </location>
</feature>
<comment type="similarity">
    <text evidence="2">Belongs to the SLC41A transporter family.</text>
</comment>
<dbReference type="InterPro" id="IPR036739">
    <property type="entry name" value="SLC41_membr_dom_sf"/>
</dbReference>
<evidence type="ECO:0000256" key="8">
    <source>
        <dbReference type="SAM" id="Phobius"/>
    </source>
</evidence>
<protein>
    <submittedName>
        <fullName evidence="10">Magnesium transporter mgtE</fullName>
    </submittedName>
</protein>
<sequence length="251" mass="27831">MTTEKKFDLMYRFLKYEEYEKFRDMFFSLRTNEQKRLFQSLYPVNKTRLTACLDGDELTRLFTLVEDTDSRPSPADSVFEAVKARVPWIVTLIFLGLISANLISFFEDTIEEVVALAIFMPIILDSAGNVGTQSLALAIRRLAFHQDRNQSFIKSILRELASGFFIGMAAFLAIGIVVLVVEGNLLLAAVVGTSILLTLTISAAIGYIIPTLFDKIGIDPAVASGPFITTLCDAFALIVYFGLATAVIPYL</sequence>
<dbReference type="SUPFAM" id="SSF161093">
    <property type="entry name" value="MgtE membrane domain-like"/>
    <property type="match status" value="1"/>
</dbReference>
<dbReference type="OrthoDB" id="9790355at2"/>
<evidence type="ECO:0000313" key="10">
    <source>
        <dbReference type="EMBL" id="VEJ34674.1"/>
    </source>
</evidence>